<evidence type="ECO:0000313" key="7">
    <source>
        <dbReference type="EMBL" id="BBG26400.1"/>
    </source>
</evidence>
<reference evidence="9" key="1">
    <citation type="submission" date="2018-09" db="EMBL/GenBank/DDBJ databases">
        <title>Complete Genome Sequencing of Sulfolobus sp. JCM 16834.</title>
        <authorList>
            <person name="Kato S."/>
            <person name="Itoh T."/>
            <person name="Ohkuma M."/>
        </authorList>
    </citation>
    <scope>NUCLEOTIDE SEQUENCE [LARGE SCALE GENOMIC DNA]</scope>
    <source>
        <strain evidence="9">IC-007</strain>
    </source>
</reference>
<keyword evidence="4 7" id="KW-0067">ATP-binding</keyword>
<evidence type="ECO:0000256" key="3">
    <source>
        <dbReference type="ARBA" id="ARBA00022741"/>
    </source>
</evidence>
<evidence type="ECO:0000256" key="4">
    <source>
        <dbReference type="ARBA" id="ARBA00022840"/>
    </source>
</evidence>
<protein>
    <submittedName>
        <fullName evidence="7">Branched-chain amino acid transport ATP-binding protein LivG</fullName>
    </submittedName>
</protein>
<keyword evidence="2" id="KW-0813">Transport</keyword>
<dbReference type="SMART" id="SM00382">
    <property type="entry name" value="AAA"/>
    <property type="match status" value="1"/>
</dbReference>
<dbReference type="PANTHER" id="PTHR42711:SF5">
    <property type="entry name" value="ABC TRANSPORTER ATP-BINDING PROTEIN NATA"/>
    <property type="match status" value="1"/>
</dbReference>
<dbReference type="Pfam" id="PF00005">
    <property type="entry name" value="ABC_tran"/>
    <property type="match status" value="1"/>
</dbReference>
<dbReference type="InterPro" id="IPR003439">
    <property type="entry name" value="ABC_transporter-like_ATP-bd"/>
</dbReference>
<dbReference type="Proteomes" id="UP000325030">
    <property type="component" value="Chromosome"/>
</dbReference>
<evidence type="ECO:0000313" key="8">
    <source>
        <dbReference type="Proteomes" id="UP000322983"/>
    </source>
</evidence>
<dbReference type="GO" id="GO:0005524">
    <property type="term" value="F:ATP binding"/>
    <property type="evidence" value="ECO:0007669"/>
    <property type="project" value="UniProtKB-KW"/>
</dbReference>
<dbReference type="InterPro" id="IPR050763">
    <property type="entry name" value="ABC_transporter_ATP-binding"/>
</dbReference>
<evidence type="ECO:0000259" key="5">
    <source>
        <dbReference type="PROSITE" id="PS50893"/>
    </source>
</evidence>
<dbReference type="OrthoDB" id="87732at2157"/>
<dbReference type="GeneID" id="41717299"/>
<comment type="similarity">
    <text evidence="1">Belongs to the ABC transporter superfamily.</text>
</comment>
<dbReference type="Gene3D" id="3.40.50.300">
    <property type="entry name" value="P-loop containing nucleotide triphosphate hydrolases"/>
    <property type="match status" value="1"/>
</dbReference>
<dbReference type="KEGG" id="step:IC006_0941"/>
<evidence type="ECO:0000256" key="2">
    <source>
        <dbReference type="ARBA" id="ARBA00022448"/>
    </source>
</evidence>
<dbReference type="SUPFAM" id="SSF52540">
    <property type="entry name" value="P-loop containing nucleoside triphosphate hydrolases"/>
    <property type="match status" value="1"/>
</dbReference>
<evidence type="ECO:0000313" key="6">
    <source>
        <dbReference type="EMBL" id="BBG23653.1"/>
    </source>
</evidence>
<gene>
    <name evidence="6" type="ORF">IC006_0941</name>
    <name evidence="7" type="ORF">IC007_0908</name>
</gene>
<reference evidence="7 8" key="2">
    <citation type="journal article" date="2020" name="Int. J. Syst. Evol. Microbiol.">
        <title>Sulfuracidifex tepidarius gen. nov., sp. nov. and transfer of Sulfolobus metallicus Huber and Stetter 1992 to the genus Sulfuracidifex as Sulfuracidifex metallicus comb. nov.</title>
        <authorList>
            <person name="Itoh T."/>
            <person name="Miura T."/>
            <person name="Sakai H.D."/>
            <person name="Kato S."/>
            <person name="Ohkuma M."/>
            <person name="Takashina T."/>
        </authorList>
    </citation>
    <scope>NUCLEOTIDE SEQUENCE</scope>
    <source>
        <strain evidence="6 8">IC-006</strain>
        <strain evidence="7">IC-007</strain>
    </source>
</reference>
<dbReference type="PROSITE" id="PS50893">
    <property type="entry name" value="ABC_TRANSPORTER_2"/>
    <property type="match status" value="1"/>
</dbReference>
<dbReference type="STRING" id="1294262.GCA_001316085_02756"/>
<dbReference type="PANTHER" id="PTHR42711">
    <property type="entry name" value="ABC TRANSPORTER ATP-BINDING PROTEIN"/>
    <property type="match status" value="1"/>
</dbReference>
<dbReference type="EMBL" id="AP018929">
    <property type="protein sequence ID" value="BBG23653.1"/>
    <property type="molecule type" value="Genomic_DNA"/>
</dbReference>
<keyword evidence="8" id="KW-1185">Reference proteome</keyword>
<dbReference type="RefSeq" id="WP_054846685.1">
    <property type="nucleotide sequence ID" value="NZ_AP018929.1"/>
</dbReference>
<proteinExistence type="inferred from homology"/>
<evidence type="ECO:0000313" key="9">
    <source>
        <dbReference type="Proteomes" id="UP000325030"/>
    </source>
</evidence>
<dbReference type="GO" id="GO:0016887">
    <property type="term" value="F:ATP hydrolysis activity"/>
    <property type="evidence" value="ECO:0007669"/>
    <property type="project" value="InterPro"/>
</dbReference>
<accession>A0A510DTU4</accession>
<dbReference type="EMBL" id="AP018930">
    <property type="protein sequence ID" value="BBG26400.1"/>
    <property type="molecule type" value="Genomic_DNA"/>
</dbReference>
<sequence>MSPSVQVEGLSKNFGKFTALESVSFEIDKPGCYAILGPNGAGKTTLFRILTTLIYPDSGRILMNGKDIFRNKEEALKEMGSLVSVPEPPDFMTVREFIQFAAKLRGREADVESLNARLDLPNLNSKCGKLSKGQKRRTFLAAVIAQDPQILILDEPTDGLDPIEIYKVKSVIREIKQNKTILYSSHILSEVIDMCDYVFIMNKGKIIYKGSVTNLERIFRPTSVKVEFEYQINPGILKELLAGMVTRVQEDGDRRFEIFYDGDSETRKKILRKLVETYDVRSFYDSSSSLENAFVRVLGVFGGRS</sequence>
<dbReference type="InterPro" id="IPR003593">
    <property type="entry name" value="AAA+_ATPase"/>
</dbReference>
<feature type="domain" description="ABC transporter" evidence="5">
    <location>
        <begin position="5"/>
        <end position="228"/>
    </location>
</feature>
<keyword evidence="3" id="KW-0547">Nucleotide-binding</keyword>
<dbReference type="InterPro" id="IPR027417">
    <property type="entry name" value="P-loop_NTPase"/>
</dbReference>
<dbReference type="Proteomes" id="UP000322983">
    <property type="component" value="Chromosome"/>
</dbReference>
<dbReference type="AlphaFoldDB" id="A0A510E2U9"/>
<name>A0A510E2U9_9CREN</name>
<dbReference type="CDD" id="cd03230">
    <property type="entry name" value="ABC_DR_subfamily_A"/>
    <property type="match status" value="1"/>
</dbReference>
<accession>A0A510E2U9</accession>
<evidence type="ECO:0000256" key="1">
    <source>
        <dbReference type="ARBA" id="ARBA00005417"/>
    </source>
</evidence>
<organism evidence="7 9">
    <name type="scientific">Sulfuracidifex tepidarius</name>
    <dbReference type="NCBI Taxonomy" id="1294262"/>
    <lineage>
        <taxon>Archaea</taxon>
        <taxon>Thermoproteota</taxon>
        <taxon>Thermoprotei</taxon>
        <taxon>Sulfolobales</taxon>
        <taxon>Sulfolobaceae</taxon>
        <taxon>Sulfuracidifex</taxon>
    </lineage>
</organism>